<dbReference type="GO" id="GO:0016747">
    <property type="term" value="F:acyltransferase activity, transferring groups other than amino-acyl groups"/>
    <property type="evidence" value="ECO:0007669"/>
    <property type="project" value="InterPro"/>
</dbReference>
<keyword evidence="2" id="KW-0808">Transferase</keyword>
<sequence>MTSARLRLDWRPEGTDVVADVELSYTTHGTLAADGANCIVLPTYYTGTADSYLPWIGPGLPFDPEHWYVVVPDMVGNGRSSVRHADGRSWDPRTDPVVRVSDDVALQRRLLEHLGVTRVALVAGWSMGGLQAWGWATAYPELVDAILPVCASARCWPLNEMFLEGLAPLLERALEVPAEEEHWLRVFGRAYAGWAYSLAYFRDGLWRADGYASLEDLRRDWADDHATWSAADLLTMLRTWRSADLVGPEKSWQQALTAVRARAVVMPSTTDAYFTVAENALETACLARGELRPIDSPYGHIAGRPGHLPEVTAAVAAAARELLAPHR</sequence>
<proteinExistence type="predicted"/>
<dbReference type="PANTHER" id="PTHR32268:SF15">
    <property type="entry name" value="HOMOSERINE ACETYLTRANSFERASE FAMILY PROTEIN (AFU_ORTHOLOGUE AFUA_1G15350)"/>
    <property type="match status" value="1"/>
</dbReference>
<dbReference type="InterPro" id="IPR000073">
    <property type="entry name" value="AB_hydrolase_1"/>
</dbReference>
<protein>
    <submittedName>
        <fullName evidence="2">Homoserine O-acetyltransferase</fullName>
    </submittedName>
</protein>
<evidence type="ECO:0000313" key="3">
    <source>
        <dbReference type="Proteomes" id="UP000293638"/>
    </source>
</evidence>
<name>A0A4Q7NUU5_9ACTN</name>
<gene>
    <name evidence="2" type="ORF">EV189_0094</name>
</gene>
<dbReference type="Pfam" id="PF00561">
    <property type="entry name" value="Abhydrolase_1"/>
    <property type="match status" value="1"/>
</dbReference>
<evidence type="ECO:0000313" key="2">
    <source>
        <dbReference type="EMBL" id="RZS90864.1"/>
    </source>
</evidence>
<dbReference type="PANTHER" id="PTHR32268">
    <property type="entry name" value="HOMOSERINE O-ACETYLTRANSFERASE"/>
    <property type="match status" value="1"/>
</dbReference>
<dbReference type="RefSeq" id="WP_130490998.1">
    <property type="nucleotide sequence ID" value="NZ_SGXD01000001.1"/>
</dbReference>
<feature type="domain" description="AB hydrolase-1" evidence="1">
    <location>
        <begin position="47"/>
        <end position="170"/>
    </location>
</feature>
<keyword evidence="3" id="KW-1185">Reference proteome</keyword>
<evidence type="ECO:0000259" key="1">
    <source>
        <dbReference type="Pfam" id="PF00561"/>
    </source>
</evidence>
<dbReference type="Gene3D" id="3.40.50.1820">
    <property type="entry name" value="alpha/beta hydrolase"/>
    <property type="match status" value="1"/>
</dbReference>
<dbReference type="EMBL" id="SGXD01000001">
    <property type="protein sequence ID" value="RZS90864.1"/>
    <property type="molecule type" value="Genomic_DNA"/>
</dbReference>
<reference evidence="2 3" key="1">
    <citation type="submission" date="2019-02" db="EMBL/GenBank/DDBJ databases">
        <title>Genomic Encyclopedia of Type Strains, Phase IV (KMG-IV): sequencing the most valuable type-strain genomes for metagenomic binning, comparative biology and taxonomic classification.</title>
        <authorList>
            <person name="Goeker M."/>
        </authorList>
    </citation>
    <scope>NUCLEOTIDE SEQUENCE [LARGE SCALE GENOMIC DNA]</scope>
    <source>
        <strain evidence="2 3">DSM 45622</strain>
    </source>
</reference>
<dbReference type="AlphaFoldDB" id="A0A4Q7NUU5"/>
<dbReference type="Proteomes" id="UP000293638">
    <property type="component" value="Unassembled WGS sequence"/>
</dbReference>
<organism evidence="2 3">
    <name type="scientific">Motilibacter rhizosphaerae</name>
    <dbReference type="NCBI Taxonomy" id="598652"/>
    <lineage>
        <taxon>Bacteria</taxon>
        <taxon>Bacillati</taxon>
        <taxon>Actinomycetota</taxon>
        <taxon>Actinomycetes</taxon>
        <taxon>Motilibacterales</taxon>
        <taxon>Motilibacteraceae</taxon>
        <taxon>Motilibacter</taxon>
    </lineage>
</organism>
<dbReference type="InterPro" id="IPR008220">
    <property type="entry name" value="HAT_MetX-like"/>
</dbReference>
<dbReference type="InterPro" id="IPR029058">
    <property type="entry name" value="AB_hydrolase_fold"/>
</dbReference>
<dbReference type="OrthoDB" id="9800754at2"/>
<comment type="caution">
    <text evidence="2">The sequence shown here is derived from an EMBL/GenBank/DDBJ whole genome shotgun (WGS) entry which is preliminary data.</text>
</comment>
<dbReference type="SUPFAM" id="SSF53474">
    <property type="entry name" value="alpha/beta-Hydrolases"/>
    <property type="match status" value="1"/>
</dbReference>
<accession>A0A4Q7NUU5</accession>